<dbReference type="InterPro" id="IPR012223">
    <property type="entry name" value="TEII"/>
</dbReference>
<evidence type="ECO:0000259" key="2">
    <source>
        <dbReference type="Pfam" id="PF00975"/>
    </source>
</evidence>
<organism evidence="3 4">
    <name type="scientific">Almyronema epifaneia S1</name>
    <dbReference type="NCBI Taxonomy" id="2991925"/>
    <lineage>
        <taxon>Bacteria</taxon>
        <taxon>Bacillati</taxon>
        <taxon>Cyanobacteriota</taxon>
        <taxon>Cyanophyceae</taxon>
        <taxon>Nodosilineales</taxon>
        <taxon>Nodosilineaceae</taxon>
        <taxon>Almyronema</taxon>
        <taxon>Almyronema epifaneia</taxon>
    </lineage>
</organism>
<dbReference type="Pfam" id="PF00975">
    <property type="entry name" value="Thioesterase"/>
    <property type="match status" value="1"/>
</dbReference>
<evidence type="ECO:0000313" key="3">
    <source>
        <dbReference type="EMBL" id="MFE4104876.1"/>
    </source>
</evidence>
<gene>
    <name evidence="3" type="ORF">ACFVKH_01215</name>
</gene>
<proteinExistence type="inferred from homology"/>
<dbReference type="InterPro" id="IPR001031">
    <property type="entry name" value="Thioesterase"/>
</dbReference>
<sequence>MSSHAQLNPWIICPQPTPQARLRLFCFPYAGGGAAIFRAWAFQLPPEIEVCPIQLPGRENRFSQAPFTRMLALIHALSPALLPLCDRPFAFWGHSMGALVSFELARYWHYRGLACPQHLFLSSHQAPHLPRQGVKMHLLPEAEFIAELRRYNGTPAAILQEPELLELLLPVLRADFAVLETYTYRAGPPLPCAISVFGGDRDAKVSQKQLSAWQIHTQAQFKLRLLAGDHFYLKTQQTKILQAVREDLQCL</sequence>
<dbReference type="RefSeq" id="WP_377960566.1">
    <property type="nucleotide sequence ID" value="NZ_JBHZOL010000004.1"/>
</dbReference>
<name>A0ABW6I9P9_9CYAN</name>
<evidence type="ECO:0000256" key="1">
    <source>
        <dbReference type="ARBA" id="ARBA00007169"/>
    </source>
</evidence>
<dbReference type="InterPro" id="IPR029058">
    <property type="entry name" value="AB_hydrolase_fold"/>
</dbReference>
<evidence type="ECO:0000313" key="4">
    <source>
        <dbReference type="Proteomes" id="UP001600165"/>
    </source>
</evidence>
<feature type="domain" description="Thioesterase" evidence="2">
    <location>
        <begin position="23"/>
        <end position="245"/>
    </location>
</feature>
<dbReference type="PANTHER" id="PTHR11487:SF0">
    <property type="entry name" value="S-ACYL FATTY ACID SYNTHASE THIOESTERASE, MEDIUM CHAIN"/>
    <property type="match status" value="1"/>
</dbReference>
<dbReference type="SUPFAM" id="SSF53474">
    <property type="entry name" value="alpha/beta-Hydrolases"/>
    <property type="match status" value="1"/>
</dbReference>
<protein>
    <submittedName>
        <fullName evidence="3">Thioesterase II family protein</fullName>
    </submittedName>
</protein>
<comment type="caution">
    <text evidence="3">The sequence shown here is derived from an EMBL/GenBank/DDBJ whole genome shotgun (WGS) entry which is preliminary data.</text>
</comment>
<accession>A0ABW6I9P9</accession>
<dbReference type="EMBL" id="JBHZOL010000004">
    <property type="protein sequence ID" value="MFE4104876.1"/>
    <property type="molecule type" value="Genomic_DNA"/>
</dbReference>
<dbReference type="Gene3D" id="3.40.50.1820">
    <property type="entry name" value="alpha/beta hydrolase"/>
    <property type="match status" value="1"/>
</dbReference>
<comment type="similarity">
    <text evidence="1">Belongs to the thioesterase family.</text>
</comment>
<dbReference type="PANTHER" id="PTHR11487">
    <property type="entry name" value="THIOESTERASE"/>
    <property type="match status" value="1"/>
</dbReference>
<reference evidence="3 4" key="1">
    <citation type="submission" date="2024-10" db="EMBL/GenBank/DDBJ databases">
        <authorList>
            <person name="Ratan Roy A."/>
            <person name="Morales Sandoval P.H."/>
            <person name="De Los Santos Villalobos S."/>
            <person name="Chakraborty S."/>
            <person name="Mukherjee J."/>
        </authorList>
    </citation>
    <scope>NUCLEOTIDE SEQUENCE [LARGE SCALE GENOMIC DNA]</scope>
    <source>
        <strain evidence="3 4">S1</strain>
    </source>
</reference>
<keyword evidence="4" id="KW-1185">Reference proteome</keyword>
<dbReference type="Proteomes" id="UP001600165">
    <property type="component" value="Unassembled WGS sequence"/>
</dbReference>